<feature type="compositionally biased region" description="Basic and acidic residues" evidence="1">
    <location>
        <begin position="59"/>
        <end position="68"/>
    </location>
</feature>
<sequence>MPPKKTTKKTVAASKTKEAAKAIPTSAQTNNTTTAGVKRGRAESLGSQPASESKKKKADHPPIVHEISDSEVEEIPPPKESVKTRAIDKATKIYILVSV</sequence>
<comment type="caution">
    <text evidence="2">The sequence shown here is derived from an EMBL/GenBank/DDBJ whole genome shotgun (WGS) entry which is preliminary data.</text>
</comment>
<reference evidence="2" key="1">
    <citation type="submission" date="2021-02" db="EMBL/GenBank/DDBJ databases">
        <title>Psilocybe cubensis genome.</title>
        <authorList>
            <person name="Mckernan K.J."/>
            <person name="Crawford S."/>
            <person name="Trippe A."/>
            <person name="Kane L.T."/>
            <person name="Mclaughlin S."/>
        </authorList>
    </citation>
    <scope>NUCLEOTIDE SEQUENCE [LARGE SCALE GENOMIC DNA]</scope>
    <source>
        <strain evidence="2">MGC-MH-2018</strain>
    </source>
</reference>
<feature type="compositionally biased region" description="Polar residues" evidence="1">
    <location>
        <begin position="25"/>
        <end position="35"/>
    </location>
</feature>
<organism evidence="2">
    <name type="scientific">Psilocybe cubensis</name>
    <name type="common">Psychedelic mushroom</name>
    <name type="synonym">Stropharia cubensis</name>
    <dbReference type="NCBI Taxonomy" id="181762"/>
    <lineage>
        <taxon>Eukaryota</taxon>
        <taxon>Fungi</taxon>
        <taxon>Dikarya</taxon>
        <taxon>Basidiomycota</taxon>
        <taxon>Agaricomycotina</taxon>
        <taxon>Agaricomycetes</taxon>
        <taxon>Agaricomycetidae</taxon>
        <taxon>Agaricales</taxon>
        <taxon>Agaricineae</taxon>
        <taxon>Strophariaceae</taxon>
        <taxon>Psilocybe</taxon>
    </lineage>
</organism>
<gene>
    <name evidence="2" type="ORF">JR316_001323</name>
</gene>
<dbReference type="AlphaFoldDB" id="A0A8H7YB54"/>
<name>A0A8H7YB54_PSICU</name>
<dbReference type="EMBL" id="JAFIQS010000001">
    <property type="protein sequence ID" value="KAG5174661.1"/>
    <property type="molecule type" value="Genomic_DNA"/>
</dbReference>
<protein>
    <submittedName>
        <fullName evidence="2">Uncharacterized protein</fullName>
    </submittedName>
</protein>
<accession>A0A8H7YB54</accession>
<feature type="region of interest" description="Disordered" evidence="1">
    <location>
        <begin position="1"/>
        <end position="80"/>
    </location>
</feature>
<evidence type="ECO:0000256" key="1">
    <source>
        <dbReference type="SAM" id="MobiDB-lite"/>
    </source>
</evidence>
<evidence type="ECO:0000313" key="2">
    <source>
        <dbReference type="EMBL" id="KAG5174661.1"/>
    </source>
</evidence>
<proteinExistence type="predicted"/>